<comment type="caution">
    <text evidence="3">The sequence shown here is derived from an EMBL/GenBank/DDBJ whole genome shotgun (WGS) entry which is preliminary data.</text>
</comment>
<dbReference type="EMBL" id="JAUYVH010000001">
    <property type="protein sequence ID" value="MDQ9168913.1"/>
    <property type="molecule type" value="Genomic_DNA"/>
</dbReference>
<keyword evidence="2" id="KW-0732">Signal</keyword>
<protein>
    <recommendedName>
        <fullName evidence="5">Pilus assembly protein</fullName>
    </recommendedName>
</protein>
<organism evidence="3 4">
    <name type="scientific">Keguizhuia sedimenti</name>
    <dbReference type="NCBI Taxonomy" id="3064264"/>
    <lineage>
        <taxon>Bacteria</taxon>
        <taxon>Pseudomonadati</taxon>
        <taxon>Pseudomonadota</taxon>
        <taxon>Betaproteobacteria</taxon>
        <taxon>Burkholderiales</taxon>
        <taxon>Oxalobacteraceae</taxon>
        <taxon>Keguizhuia</taxon>
    </lineage>
</organism>
<dbReference type="Proteomes" id="UP001225596">
    <property type="component" value="Unassembled WGS sequence"/>
</dbReference>
<feature type="compositionally biased region" description="Polar residues" evidence="1">
    <location>
        <begin position="50"/>
        <end position="64"/>
    </location>
</feature>
<dbReference type="RefSeq" id="WP_338434745.1">
    <property type="nucleotide sequence ID" value="NZ_JAUYVH010000001.1"/>
</dbReference>
<proteinExistence type="predicted"/>
<dbReference type="PROSITE" id="PS51257">
    <property type="entry name" value="PROKAR_LIPOPROTEIN"/>
    <property type="match status" value="1"/>
</dbReference>
<feature type="chain" id="PRO_5046745575" description="Pilus assembly protein" evidence="2">
    <location>
        <begin position="32"/>
        <end position="102"/>
    </location>
</feature>
<feature type="signal peptide" evidence="2">
    <location>
        <begin position="1"/>
        <end position="31"/>
    </location>
</feature>
<evidence type="ECO:0008006" key="5">
    <source>
        <dbReference type="Google" id="ProtNLM"/>
    </source>
</evidence>
<keyword evidence="4" id="KW-1185">Reference proteome</keyword>
<evidence type="ECO:0000256" key="2">
    <source>
        <dbReference type="SAM" id="SignalP"/>
    </source>
</evidence>
<sequence length="102" mass="11171">MAYSQKDLARHLPVLSRFALSSIVFLLSACASVTPHLDANFGESARLATAQQTMYPDASRNNDPVNGIDGRSANEAVKRYYKSFQEPPPPPSLFRVITNSGE</sequence>
<evidence type="ECO:0000313" key="4">
    <source>
        <dbReference type="Proteomes" id="UP001225596"/>
    </source>
</evidence>
<reference evidence="3 4" key="1">
    <citation type="submission" date="2023-08" db="EMBL/GenBank/DDBJ databases">
        <title>Oxalobacteraceae gen .nov., isolated from river sludge outside the plant.</title>
        <authorList>
            <person name="Zhao S.Y."/>
        </authorList>
    </citation>
    <scope>NUCLEOTIDE SEQUENCE [LARGE SCALE GENOMIC DNA]</scope>
    <source>
        <strain evidence="3 4">R-40</strain>
    </source>
</reference>
<accession>A0ABU1BIT3</accession>
<gene>
    <name evidence="3" type="ORF">Q8A64_00660</name>
</gene>
<feature type="region of interest" description="Disordered" evidence="1">
    <location>
        <begin position="50"/>
        <end position="102"/>
    </location>
</feature>
<evidence type="ECO:0000256" key="1">
    <source>
        <dbReference type="SAM" id="MobiDB-lite"/>
    </source>
</evidence>
<evidence type="ECO:0000313" key="3">
    <source>
        <dbReference type="EMBL" id="MDQ9168913.1"/>
    </source>
</evidence>
<name>A0ABU1BIT3_9BURK</name>